<dbReference type="RefSeq" id="WP_071636548.1">
    <property type="nucleotide sequence ID" value="NZ_MLFK01000006.1"/>
</dbReference>
<name>A0A1J7CQY7_FLAJO</name>
<dbReference type="Proteomes" id="UP000182826">
    <property type="component" value="Unassembled WGS sequence"/>
</dbReference>
<feature type="region of interest" description="Disordered" evidence="1">
    <location>
        <begin position="70"/>
        <end position="116"/>
    </location>
</feature>
<sequence length="116" mass="14093">MKMIKFEDFPISMTSENIEILAEMMMAMSPSEEWRKISDIISYEERNLIRERVKEIQMAKEKKRWESLTLEEQENEKRKMETSIDEDTKTFRGNILQQERDSIELEKRNDENKQNI</sequence>
<feature type="compositionally biased region" description="Basic and acidic residues" evidence="1">
    <location>
        <begin position="98"/>
        <end position="116"/>
    </location>
</feature>
<organism evidence="2 3">
    <name type="scientific">Flavobacterium johnsoniae</name>
    <name type="common">Cytophaga johnsonae</name>
    <dbReference type="NCBI Taxonomy" id="986"/>
    <lineage>
        <taxon>Bacteria</taxon>
        <taxon>Pseudomonadati</taxon>
        <taxon>Bacteroidota</taxon>
        <taxon>Flavobacteriia</taxon>
        <taxon>Flavobacteriales</taxon>
        <taxon>Flavobacteriaceae</taxon>
        <taxon>Flavobacterium</taxon>
    </lineage>
</organism>
<protein>
    <submittedName>
        <fullName evidence="2">Uncharacterized protein</fullName>
    </submittedName>
</protein>
<gene>
    <name evidence="2" type="ORF">BKM63_10420</name>
</gene>
<accession>A0A1J7CQY7</accession>
<dbReference type="OrthoDB" id="1354447at2"/>
<feature type="compositionally biased region" description="Basic and acidic residues" evidence="1">
    <location>
        <begin position="75"/>
        <end position="90"/>
    </location>
</feature>
<dbReference type="AlphaFoldDB" id="A0A1J7CQY7"/>
<dbReference type="EMBL" id="MLFK01000006">
    <property type="protein sequence ID" value="OIV42058.1"/>
    <property type="molecule type" value="Genomic_DNA"/>
</dbReference>
<reference evidence="2 3" key="1">
    <citation type="submission" date="2016-10" db="EMBL/GenBank/DDBJ databases">
        <title>Draft Genome Sequence of Rhizobacteria Flavobacterium johnsoniae CI04.</title>
        <authorList>
            <person name="Bravo J.I."/>
            <person name="Lozano G.L."/>
            <person name="Handelsman J."/>
        </authorList>
    </citation>
    <scope>NUCLEOTIDE SEQUENCE [LARGE SCALE GENOMIC DNA]</scope>
    <source>
        <strain evidence="2 3">CI04</strain>
    </source>
</reference>
<proteinExistence type="predicted"/>
<evidence type="ECO:0000256" key="1">
    <source>
        <dbReference type="SAM" id="MobiDB-lite"/>
    </source>
</evidence>
<evidence type="ECO:0000313" key="3">
    <source>
        <dbReference type="Proteomes" id="UP000182826"/>
    </source>
</evidence>
<comment type="caution">
    <text evidence="2">The sequence shown here is derived from an EMBL/GenBank/DDBJ whole genome shotgun (WGS) entry which is preliminary data.</text>
</comment>
<keyword evidence="3" id="KW-1185">Reference proteome</keyword>
<evidence type="ECO:0000313" key="2">
    <source>
        <dbReference type="EMBL" id="OIV42058.1"/>
    </source>
</evidence>